<dbReference type="AlphaFoldDB" id="A0A8H6I1C0"/>
<proteinExistence type="predicted"/>
<keyword evidence="3" id="KW-1185">Reference proteome</keyword>
<name>A0A8H6I1C0_9AGAR</name>
<sequence>MSMWSTRTQHLLQAQDNSDRPAHCTKLDHRVFELEVEIRAIKSFRNTLAPINGIPPEILSIIFIIVAHCPQSFLDLETRGPYVDTTWIQSTSHVCRQWREVALVCPALWARISFASPEITELMLLRSKDAPLSIVYNESHQTFPHHVLQALFHSHRLKAIELRSDYYQSSSLGTLLTHHSRPMPILQSLKLRDMVGSGFHFPGRFFPEGAPALRYLEARGCNISHWQDLPLGTNLTTLHLEAHRTSNRPTVEEFHGALVRVPCLLELSLINILPVDEGRYGRPISQRLAPILPALRVMHLEDTSAALSTLFLYFHIPPCDKLEVFNNETVNDDGAIVDLIAQLGSSWRPDVHCGTLSIFGSFDGFQFNQQTYDVSLKFHQDEGRLGSERSLHLNLSGAPGATSGILSSFRWLLGPTALHSFTGNNLRLPVPAWNMLLQQLQLAEIRIEKTAFGGFIDALIQSSAGEHQPQDHSNSGDGKAGPPPFPSLSCLCLKDIHFQIYEFGLMESGLYKLNDANAAVMSLVDCLKRYPMRKISIDHCYGFTRAHWRIMQQEFPGAEVIWDKYENAHGSELGELLEELRDLVQEWGN</sequence>
<gene>
    <name evidence="2" type="ORF">DFP72DRAFT_261701</name>
</gene>
<dbReference type="Pfam" id="PF12937">
    <property type="entry name" value="F-box-like"/>
    <property type="match status" value="1"/>
</dbReference>
<protein>
    <recommendedName>
        <fullName evidence="1">F-box domain-containing protein</fullName>
    </recommendedName>
</protein>
<evidence type="ECO:0000313" key="3">
    <source>
        <dbReference type="Proteomes" id="UP000521943"/>
    </source>
</evidence>
<dbReference type="SUPFAM" id="SSF52047">
    <property type="entry name" value="RNI-like"/>
    <property type="match status" value="1"/>
</dbReference>
<evidence type="ECO:0000259" key="1">
    <source>
        <dbReference type="Pfam" id="PF12937"/>
    </source>
</evidence>
<dbReference type="InterPro" id="IPR001810">
    <property type="entry name" value="F-box_dom"/>
</dbReference>
<dbReference type="Proteomes" id="UP000521943">
    <property type="component" value="Unassembled WGS sequence"/>
</dbReference>
<accession>A0A8H6I1C0</accession>
<dbReference type="Gene3D" id="1.20.1280.50">
    <property type="match status" value="1"/>
</dbReference>
<comment type="caution">
    <text evidence="2">The sequence shown here is derived from an EMBL/GenBank/DDBJ whole genome shotgun (WGS) entry which is preliminary data.</text>
</comment>
<dbReference type="OrthoDB" id="3156934at2759"/>
<feature type="domain" description="F-box" evidence="1">
    <location>
        <begin position="52"/>
        <end position="114"/>
    </location>
</feature>
<reference evidence="2 3" key="1">
    <citation type="submission" date="2020-07" db="EMBL/GenBank/DDBJ databases">
        <title>Comparative genomics of pyrophilous fungi reveals a link between fire events and developmental genes.</title>
        <authorList>
            <consortium name="DOE Joint Genome Institute"/>
            <person name="Steindorff A.S."/>
            <person name="Carver A."/>
            <person name="Calhoun S."/>
            <person name="Stillman K."/>
            <person name="Liu H."/>
            <person name="Lipzen A."/>
            <person name="Pangilinan J."/>
            <person name="Labutti K."/>
            <person name="Bruns T.D."/>
            <person name="Grigoriev I.V."/>
        </authorList>
    </citation>
    <scope>NUCLEOTIDE SEQUENCE [LARGE SCALE GENOMIC DNA]</scope>
    <source>
        <strain evidence="2 3">CBS 144469</strain>
    </source>
</reference>
<evidence type="ECO:0000313" key="2">
    <source>
        <dbReference type="EMBL" id="KAF6756821.1"/>
    </source>
</evidence>
<dbReference type="EMBL" id="JACGCI010000024">
    <property type="protein sequence ID" value="KAF6756821.1"/>
    <property type="molecule type" value="Genomic_DNA"/>
</dbReference>
<organism evidence="2 3">
    <name type="scientific">Ephemerocybe angulata</name>
    <dbReference type="NCBI Taxonomy" id="980116"/>
    <lineage>
        <taxon>Eukaryota</taxon>
        <taxon>Fungi</taxon>
        <taxon>Dikarya</taxon>
        <taxon>Basidiomycota</taxon>
        <taxon>Agaricomycotina</taxon>
        <taxon>Agaricomycetes</taxon>
        <taxon>Agaricomycetidae</taxon>
        <taxon>Agaricales</taxon>
        <taxon>Agaricineae</taxon>
        <taxon>Psathyrellaceae</taxon>
        <taxon>Ephemerocybe</taxon>
    </lineage>
</organism>